<dbReference type="GO" id="GO:0050921">
    <property type="term" value="P:positive regulation of chemotaxis"/>
    <property type="evidence" value="ECO:0007669"/>
    <property type="project" value="UniProtKB-ARBA"/>
</dbReference>
<protein>
    <recommendedName>
        <fullName evidence="2">Retinoic acid receptor responder protein 2</fullName>
    </recommendedName>
    <alternativeName>
        <fullName evidence="9">Chemerin</fullName>
    </alternativeName>
</protein>
<gene>
    <name evidence="11" type="primary">RARRES2</name>
</gene>
<dbReference type="Ensembl" id="ENSSSCT00070036024.1">
    <property type="protein sequence ID" value="ENSSSCP00070030094.1"/>
    <property type="gene ID" value="ENSSSCG00070018237.1"/>
</dbReference>
<sequence length="399" mass="43786">MGGRPQKKRTGEGGSARRRRRKPRVGPRRAPHFRGWGQVGLMARGTFSPGRVKCPPVPTRSRPLPRVYVLPKIFSLLPKIFSLPGLSLVLAPAPPPPPVGVREGEGQGPGPLGASSLGTASRRGASERMGEKMGPQSGASWSGQQRSFSSSCLRPKANSAPTQDCARPGLSWTWRVGEGGRSRGIPGEWERDTPCPPPLPDVAPEPQGQGAAPPRPPSWLNPNPNPLQDQGDQGEAMWQLLLPLALWLGTMGLGRAELTAAQLRGLQVALEEFHKHPPVQWAFRETGVNSAMDTPFPAGTFVRLEFKLQQTSCRKRDWKKAECKVKPNGRKRKCLACIKLNSEDKVLGRMVHCPIETQVQREPEERQEAQCSRVERAGEDPHSYYFPGQFAFFKALPPS</sequence>
<evidence type="ECO:0000256" key="3">
    <source>
        <dbReference type="ARBA" id="ARBA00022500"/>
    </source>
</evidence>
<evidence type="ECO:0000313" key="11">
    <source>
        <dbReference type="Ensembl" id="ENSSSCP00070030094.1"/>
    </source>
</evidence>
<dbReference type="SUPFAM" id="SSF54403">
    <property type="entry name" value="Cystatin/monellin"/>
    <property type="match status" value="1"/>
</dbReference>
<evidence type="ECO:0000256" key="7">
    <source>
        <dbReference type="ARBA" id="ARBA00023157"/>
    </source>
</evidence>
<evidence type="ECO:0000256" key="2">
    <source>
        <dbReference type="ARBA" id="ARBA00018808"/>
    </source>
</evidence>
<dbReference type="FunFam" id="3.10.450.10:FF:000014">
    <property type="entry name" value="Retinoic acid receptor responder 2"/>
    <property type="match status" value="1"/>
</dbReference>
<dbReference type="AlphaFoldDB" id="A0A4X1UNM4"/>
<comment type="subcellular location">
    <subcellularLocation>
        <location evidence="1">Secreted</location>
    </subcellularLocation>
</comment>
<evidence type="ECO:0000256" key="6">
    <source>
        <dbReference type="ARBA" id="ARBA00022782"/>
    </source>
</evidence>
<accession>A0A4X1UNM4</accession>
<reference evidence="11" key="2">
    <citation type="submission" date="2025-08" db="UniProtKB">
        <authorList>
            <consortium name="Ensembl"/>
        </authorList>
    </citation>
    <scope>IDENTIFICATION</scope>
</reference>
<dbReference type="GO" id="GO:0006935">
    <property type="term" value="P:chemotaxis"/>
    <property type="evidence" value="ECO:0007669"/>
    <property type="project" value="UniProtKB-KW"/>
</dbReference>
<proteinExistence type="predicted"/>
<feature type="compositionally biased region" description="Pro residues" evidence="10">
    <location>
        <begin position="213"/>
        <end position="225"/>
    </location>
</feature>
<dbReference type="GO" id="GO:0050994">
    <property type="term" value="P:regulation of lipid catabolic process"/>
    <property type="evidence" value="ECO:0007669"/>
    <property type="project" value="InterPro"/>
</dbReference>
<keyword evidence="3" id="KW-0145">Chemotaxis</keyword>
<feature type="compositionally biased region" description="Low complexity" evidence="10">
    <location>
        <begin position="140"/>
        <end position="151"/>
    </location>
</feature>
<dbReference type="GO" id="GO:0006954">
    <property type="term" value="P:inflammatory response"/>
    <property type="evidence" value="ECO:0007669"/>
    <property type="project" value="UniProtKB-KW"/>
</dbReference>
<evidence type="ECO:0000256" key="9">
    <source>
        <dbReference type="ARBA" id="ARBA00032785"/>
    </source>
</evidence>
<keyword evidence="8" id="KW-0395">Inflammatory response</keyword>
<name>A0A4X1UNM4_PIG</name>
<dbReference type="GO" id="GO:0005102">
    <property type="term" value="F:signaling receptor binding"/>
    <property type="evidence" value="ECO:0007669"/>
    <property type="project" value="InterPro"/>
</dbReference>
<evidence type="ECO:0000256" key="4">
    <source>
        <dbReference type="ARBA" id="ARBA00022525"/>
    </source>
</evidence>
<dbReference type="InterPro" id="IPR046350">
    <property type="entry name" value="Cystatin_sf"/>
</dbReference>
<keyword evidence="4" id="KW-0964">Secreted</keyword>
<keyword evidence="6" id="KW-0221">Differentiation</keyword>
<dbReference type="GO" id="GO:0005576">
    <property type="term" value="C:extracellular region"/>
    <property type="evidence" value="ECO:0007669"/>
    <property type="project" value="UniProtKB-SubCell"/>
</dbReference>
<feature type="compositionally biased region" description="Pro residues" evidence="10">
    <location>
        <begin position="194"/>
        <end position="203"/>
    </location>
</feature>
<evidence type="ECO:0000256" key="1">
    <source>
        <dbReference type="ARBA" id="ARBA00004613"/>
    </source>
</evidence>
<dbReference type="GO" id="GO:0030154">
    <property type="term" value="P:cell differentiation"/>
    <property type="evidence" value="ECO:0007669"/>
    <property type="project" value="UniProtKB-KW"/>
</dbReference>
<dbReference type="Gene3D" id="3.10.450.10">
    <property type="match status" value="1"/>
</dbReference>
<evidence type="ECO:0000256" key="5">
    <source>
        <dbReference type="ARBA" id="ARBA00022729"/>
    </source>
</evidence>
<dbReference type="Proteomes" id="UP000314985">
    <property type="component" value="Chromosome 18"/>
</dbReference>
<keyword evidence="7" id="KW-1015">Disulfide bond</keyword>
<dbReference type="PANTHER" id="PTHR15106">
    <property type="entry name" value="RETINOIC ACID RECEPTOR RESPONDER PROTEIN 2"/>
    <property type="match status" value="1"/>
</dbReference>
<dbReference type="PANTHER" id="PTHR15106:SF2">
    <property type="entry name" value="RETINOIC ACID RECEPTOR RESPONDER PROTEIN 2"/>
    <property type="match status" value="1"/>
</dbReference>
<organism evidence="11 12">
    <name type="scientific">Sus scrofa</name>
    <name type="common">Pig</name>
    <dbReference type="NCBI Taxonomy" id="9823"/>
    <lineage>
        <taxon>Eukaryota</taxon>
        <taxon>Metazoa</taxon>
        <taxon>Chordata</taxon>
        <taxon>Craniata</taxon>
        <taxon>Vertebrata</taxon>
        <taxon>Euteleostomi</taxon>
        <taxon>Mammalia</taxon>
        <taxon>Eutheria</taxon>
        <taxon>Laurasiatheria</taxon>
        <taxon>Artiodactyla</taxon>
        <taxon>Suina</taxon>
        <taxon>Suidae</taxon>
        <taxon>Sus</taxon>
    </lineage>
</organism>
<evidence type="ECO:0000256" key="10">
    <source>
        <dbReference type="SAM" id="MobiDB-lite"/>
    </source>
</evidence>
<reference evidence="11 12" key="1">
    <citation type="submission" date="2017-08" db="EMBL/GenBank/DDBJ databases">
        <title>USMARCv1.0.</title>
        <authorList>
            <person name="Hannum G.I."/>
            <person name="Koren S."/>
            <person name="Schroeder S.G."/>
            <person name="Chin S.C."/>
            <person name="Nonneman D.J."/>
            <person name="Becker S.A."/>
            <person name="Rosen B.D."/>
            <person name="Bickhart D.M."/>
            <person name="Putnam N.H."/>
            <person name="Green R.E."/>
            <person name="Tuggle C.K."/>
            <person name="Liu H."/>
            <person name="Rohrer G.A."/>
            <person name="Warr A."/>
            <person name="Hall R."/>
            <person name="Kim K."/>
            <person name="Hume D.A."/>
            <person name="Talbot R."/>
            <person name="Chow W."/>
            <person name="Howe K."/>
            <person name="Schwartz A.S."/>
            <person name="Watson M."/>
            <person name="Archibald A.L."/>
            <person name="Phillippy A.M."/>
            <person name="Smith T.P.L."/>
        </authorList>
    </citation>
    <scope>NUCLEOTIDE SEQUENCE [LARGE SCALE GENOMIC DNA]</scope>
</reference>
<evidence type="ECO:0000256" key="8">
    <source>
        <dbReference type="ARBA" id="ARBA00023198"/>
    </source>
</evidence>
<evidence type="ECO:0000313" key="12">
    <source>
        <dbReference type="Proteomes" id="UP000314985"/>
    </source>
</evidence>
<feature type="region of interest" description="Disordered" evidence="10">
    <location>
        <begin position="1"/>
        <end position="37"/>
    </location>
</feature>
<feature type="region of interest" description="Disordered" evidence="10">
    <location>
        <begin position="98"/>
        <end position="231"/>
    </location>
</feature>
<feature type="compositionally biased region" description="Basic residues" evidence="10">
    <location>
        <begin position="16"/>
        <end position="32"/>
    </location>
</feature>
<dbReference type="InterPro" id="IPR029562">
    <property type="entry name" value="Chemerin"/>
</dbReference>
<keyword evidence="5" id="KW-0732">Signal</keyword>